<dbReference type="STRING" id="1471761.B0W44_14440"/>
<dbReference type="SUPFAM" id="SSF52540">
    <property type="entry name" value="P-loop containing nucleoside triphosphate hydrolases"/>
    <property type="match status" value="1"/>
</dbReference>
<dbReference type="NCBIfam" id="NF004041">
    <property type="entry name" value="PRK05541.1"/>
    <property type="match status" value="1"/>
</dbReference>
<dbReference type="UniPathway" id="UPA00140">
    <property type="reaction ID" value="UER00205"/>
</dbReference>
<evidence type="ECO:0000313" key="11">
    <source>
        <dbReference type="EMBL" id="AQS56766.1"/>
    </source>
</evidence>
<accession>A0A1U9K9S4</accession>
<keyword evidence="8 9" id="KW-0418">Kinase</keyword>
<dbReference type="CDD" id="cd02027">
    <property type="entry name" value="APSK"/>
    <property type="match status" value="1"/>
</dbReference>
<evidence type="ECO:0000256" key="4">
    <source>
        <dbReference type="ARBA" id="ARBA00012121"/>
    </source>
</evidence>
<dbReference type="InterPro" id="IPR059117">
    <property type="entry name" value="APS_kinase_dom"/>
</dbReference>
<gene>
    <name evidence="8" type="primary">cysC</name>
    <name evidence="11" type="ORF">B0W44_14440</name>
</gene>
<dbReference type="GO" id="GO:0004781">
    <property type="term" value="F:sulfate adenylyltransferase (ATP) activity"/>
    <property type="evidence" value="ECO:0007669"/>
    <property type="project" value="TreeGrafter"/>
</dbReference>
<keyword evidence="5 8" id="KW-0808">Transferase</keyword>
<comment type="catalytic activity">
    <reaction evidence="1 8 9">
        <text>adenosine 5'-phosphosulfate + ATP = 3'-phosphoadenylyl sulfate + ADP + H(+)</text>
        <dbReference type="Rhea" id="RHEA:24152"/>
        <dbReference type="ChEBI" id="CHEBI:15378"/>
        <dbReference type="ChEBI" id="CHEBI:30616"/>
        <dbReference type="ChEBI" id="CHEBI:58243"/>
        <dbReference type="ChEBI" id="CHEBI:58339"/>
        <dbReference type="ChEBI" id="CHEBI:456216"/>
        <dbReference type="EC" id="2.7.1.25"/>
    </reaction>
</comment>
<evidence type="ECO:0000256" key="8">
    <source>
        <dbReference type="HAMAP-Rule" id="MF_00065"/>
    </source>
</evidence>
<dbReference type="GO" id="GO:0019379">
    <property type="term" value="P:sulfate assimilation, phosphoadenylyl sulfate reduction by phosphoadenylyl-sulfate reductase (thioredoxin)"/>
    <property type="evidence" value="ECO:0007669"/>
    <property type="project" value="TreeGrafter"/>
</dbReference>
<feature type="active site" description="Phosphoserine intermediate" evidence="8">
    <location>
        <position position="86"/>
    </location>
</feature>
<dbReference type="PANTHER" id="PTHR42700:SF1">
    <property type="entry name" value="SULFATE ADENYLYLTRANSFERASE"/>
    <property type="match status" value="1"/>
</dbReference>
<dbReference type="Gene3D" id="3.40.50.300">
    <property type="entry name" value="P-loop containing nucleotide triphosphate hydrolases"/>
    <property type="match status" value="1"/>
</dbReference>
<evidence type="ECO:0000256" key="2">
    <source>
        <dbReference type="ARBA" id="ARBA00002632"/>
    </source>
</evidence>
<dbReference type="InterPro" id="IPR002891">
    <property type="entry name" value="APS"/>
</dbReference>
<protein>
    <recommendedName>
        <fullName evidence="4 8">Adenylyl-sulfate kinase</fullName>
        <ecNumber evidence="4 8">2.7.1.25</ecNumber>
    </recommendedName>
    <alternativeName>
        <fullName evidence="8">APS kinase</fullName>
    </alternativeName>
    <alternativeName>
        <fullName evidence="8">ATP adenosine-5'-phosphosulfate 3'-phosphotransferase</fullName>
    </alternativeName>
    <alternativeName>
        <fullName evidence="8">Adenosine-5'-phosphosulfate kinase</fullName>
    </alternativeName>
</protein>
<sequence>MTQQGVTLWFTGLSGAGKTTICRRLLTELKKRNVKVELLDGDVVRQQLTKDLGFSRRDRLTNIERVAFVADLLCKHGVIVLAAFISPYREMRDYARQAITSFREVYVKCPLETCVKRDVKGLYRKAIKGEIKKFTGISDPYEPPLSPDLVLDTERETVEESVRKVMRFLEEQQFIPKN</sequence>
<feature type="domain" description="APS kinase" evidence="10">
    <location>
        <begin position="4"/>
        <end position="152"/>
    </location>
</feature>
<dbReference type="GO" id="GO:0004020">
    <property type="term" value="F:adenylylsulfate kinase activity"/>
    <property type="evidence" value="ECO:0007669"/>
    <property type="project" value="UniProtKB-UniRule"/>
</dbReference>
<name>A0A1U9K9S4_9BACL</name>
<dbReference type="KEGG" id="ntr:B0W44_14440"/>
<dbReference type="GO" id="GO:0010134">
    <property type="term" value="P:sulfate assimilation via adenylyl sulfate reduction"/>
    <property type="evidence" value="ECO:0007669"/>
    <property type="project" value="TreeGrafter"/>
</dbReference>
<keyword evidence="7 8" id="KW-0067">ATP-binding</keyword>
<keyword evidence="6 8" id="KW-0547">Nucleotide-binding</keyword>
<evidence type="ECO:0000256" key="9">
    <source>
        <dbReference type="RuleBase" id="RU004347"/>
    </source>
</evidence>
<comment type="pathway">
    <text evidence="3 8 9">Sulfur metabolism; hydrogen sulfide biosynthesis; sulfite from sulfate: step 2/3.</text>
</comment>
<dbReference type="OrthoDB" id="9804504at2"/>
<evidence type="ECO:0000256" key="7">
    <source>
        <dbReference type="ARBA" id="ARBA00022840"/>
    </source>
</evidence>
<dbReference type="EC" id="2.7.1.25" evidence="4 8"/>
<dbReference type="FunFam" id="3.40.50.300:FF:000802">
    <property type="entry name" value="Sulfate adenylyltransferase"/>
    <property type="match status" value="1"/>
</dbReference>
<dbReference type="Pfam" id="PF01583">
    <property type="entry name" value="APS_kinase"/>
    <property type="match status" value="1"/>
</dbReference>
<dbReference type="EMBL" id="CP019699">
    <property type="protein sequence ID" value="AQS56766.1"/>
    <property type="molecule type" value="Genomic_DNA"/>
</dbReference>
<evidence type="ECO:0000256" key="6">
    <source>
        <dbReference type="ARBA" id="ARBA00022741"/>
    </source>
</evidence>
<dbReference type="GO" id="GO:0070814">
    <property type="term" value="P:hydrogen sulfide biosynthetic process"/>
    <property type="evidence" value="ECO:0007669"/>
    <property type="project" value="UniProtKB-UniRule"/>
</dbReference>
<keyword evidence="8" id="KW-0597">Phosphoprotein</keyword>
<reference evidence="11 12" key="1">
    <citation type="journal article" date="2015" name="Int. J. Syst. Evol. Microbiol.">
        <title>Novibacillus thermophilus gen. nov., sp. nov., a Gram-staining-negative and moderately thermophilic member of the family Thermoactinomycetaceae.</title>
        <authorList>
            <person name="Yang G."/>
            <person name="Chen J."/>
            <person name="Zhou S."/>
        </authorList>
    </citation>
    <scope>NUCLEOTIDE SEQUENCE [LARGE SCALE GENOMIC DNA]</scope>
    <source>
        <strain evidence="11 12">SG-1</strain>
    </source>
</reference>
<evidence type="ECO:0000259" key="10">
    <source>
        <dbReference type="Pfam" id="PF01583"/>
    </source>
</evidence>
<dbReference type="NCBIfam" id="NF003013">
    <property type="entry name" value="PRK03846.1"/>
    <property type="match status" value="1"/>
</dbReference>
<evidence type="ECO:0000256" key="3">
    <source>
        <dbReference type="ARBA" id="ARBA00004806"/>
    </source>
</evidence>
<evidence type="ECO:0000256" key="1">
    <source>
        <dbReference type="ARBA" id="ARBA00001823"/>
    </source>
</evidence>
<dbReference type="InterPro" id="IPR027417">
    <property type="entry name" value="P-loop_NTPase"/>
</dbReference>
<keyword evidence="12" id="KW-1185">Reference proteome</keyword>
<evidence type="ECO:0000256" key="5">
    <source>
        <dbReference type="ARBA" id="ARBA00022679"/>
    </source>
</evidence>
<dbReference type="PANTHER" id="PTHR42700">
    <property type="entry name" value="SULFATE ADENYLYLTRANSFERASE"/>
    <property type="match status" value="1"/>
</dbReference>
<dbReference type="GO" id="GO:0005737">
    <property type="term" value="C:cytoplasm"/>
    <property type="evidence" value="ECO:0007669"/>
    <property type="project" value="TreeGrafter"/>
</dbReference>
<dbReference type="AlphaFoldDB" id="A0A1U9K9S4"/>
<comment type="similarity">
    <text evidence="8 9">Belongs to the APS kinase family.</text>
</comment>
<dbReference type="RefSeq" id="WP_077720632.1">
    <property type="nucleotide sequence ID" value="NZ_CP019699.1"/>
</dbReference>
<dbReference type="GO" id="GO:0005524">
    <property type="term" value="F:ATP binding"/>
    <property type="evidence" value="ECO:0007669"/>
    <property type="project" value="UniProtKB-UniRule"/>
</dbReference>
<dbReference type="Proteomes" id="UP000188603">
    <property type="component" value="Chromosome"/>
</dbReference>
<dbReference type="NCBIfam" id="NF002059">
    <property type="entry name" value="PRK00889.1"/>
    <property type="match status" value="1"/>
</dbReference>
<dbReference type="NCBIfam" id="TIGR00455">
    <property type="entry name" value="apsK"/>
    <property type="match status" value="1"/>
</dbReference>
<dbReference type="HAMAP" id="MF_00065">
    <property type="entry name" value="Adenylyl_sulf_kinase"/>
    <property type="match status" value="1"/>
</dbReference>
<feature type="binding site" evidence="8">
    <location>
        <begin position="12"/>
        <end position="19"/>
    </location>
    <ligand>
        <name>ATP</name>
        <dbReference type="ChEBI" id="CHEBI:30616"/>
    </ligand>
</feature>
<dbReference type="InterPro" id="IPR050512">
    <property type="entry name" value="Sulf_AdTrans/APS_kinase"/>
</dbReference>
<proteinExistence type="inferred from homology"/>
<evidence type="ECO:0000313" key="12">
    <source>
        <dbReference type="Proteomes" id="UP000188603"/>
    </source>
</evidence>
<comment type="function">
    <text evidence="2 8 9">Catalyzes the synthesis of activated sulfate.</text>
</comment>
<organism evidence="11 12">
    <name type="scientific">Novibacillus thermophilus</name>
    <dbReference type="NCBI Taxonomy" id="1471761"/>
    <lineage>
        <taxon>Bacteria</taxon>
        <taxon>Bacillati</taxon>
        <taxon>Bacillota</taxon>
        <taxon>Bacilli</taxon>
        <taxon>Bacillales</taxon>
        <taxon>Thermoactinomycetaceae</taxon>
        <taxon>Novibacillus</taxon>
    </lineage>
</organism>